<dbReference type="Pfam" id="PF01108">
    <property type="entry name" value="Tissue_fac"/>
    <property type="match status" value="1"/>
</dbReference>
<feature type="region of interest" description="Disordered" evidence="1">
    <location>
        <begin position="466"/>
        <end position="521"/>
    </location>
</feature>
<evidence type="ECO:0000313" key="5">
    <source>
        <dbReference type="EMBL" id="KAG7463677.1"/>
    </source>
</evidence>
<dbReference type="Proteomes" id="UP001046870">
    <property type="component" value="Chromosome 15"/>
</dbReference>
<dbReference type="InterPro" id="IPR003961">
    <property type="entry name" value="FN3_dom"/>
</dbReference>
<evidence type="ECO:0000259" key="4">
    <source>
        <dbReference type="Pfam" id="PF09294"/>
    </source>
</evidence>
<dbReference type="InterPro" id="IPR015373">
    <property type="entry name" value="Interferon/interleukin_rcp_dom"/>
</dbReference>
<feature type="domain" description="Interferon/interleukin receptor" evidence="4">
    <location>
        <begin position="119"/>
        <end position="209"/>
    </location>
</feature>
<sequence>MSALIWTVTFLTLAAVGLCEPPTPVNLSISSQNLIHLLRWEPGPGSPDGLNYSVEVYSVRNASWQRVPECEVVVSLKVCNVTRMLPDLQEEYYFRVHATEGNQTSTAEMQDAFIPMDHTYLDPPLVSVNSCEDFLCVHLRPPSSQLFKVYNSLRYRLAVSNGKDGPQFFLDTVGLKGEKVRRLEPGVEYCVTVTIKGRNTASGLPQCTKITAVYTADREISAGLCVLVILALSLIIVLNRCGYFCLRTTIPETLMAVKCQRVCVLQLSYNEVPYSLGHVLPLAPPMGRGQKCSSGWNSGGEEDSEEEMEVETHSGRSSEGYERRGGRACQSPCVDDSSTGQSSPLGPAQTDTCFRPAELINGQPRCVSETGIGSLPLTDAGPLSVFRTDDGPLSVSLLSSPLDLPHTLELTPPMDHHATGGPEDSGTVVEGDLSCLNVNLESLTLAGQEEEEADEKEERKGLGHLLLAEPSALPPTTAAVVLEMDTPSTHNNSHSTEDKEEEEDEEDEEDEDEECSGYMRR</sequence>
<evidence type="ECO:0000313" key="6">
    <source>
        <dbReference type="Proteomes" id="UP001046870"/>
    </source>
</evidence>
<proteinExistence type="predicted"/>
<evidence type="ECO:0000259" key="3">
    <source>
        <dbReference type="Pfam" id="PF01108"/>
    </source>
</evidence>
<dbReference type="Pfam" id="PF09294">
    <property type="entry name" value="Interfer-bind"/>
    <property type="match status" value="1"/>
</dbReference>
<keyword evidence="2" id="KW-0732">Signal</keyword>
<gene>
    <name evidence="5" type="ORF">MATL_G00179120</name>
</gene>
<feature type="compositionally biased region" description="Acidic residues" evidence="1">
    <location>
        <begin position="300"/>
        <end position="309"/>
    </location>
</feature>
<evidence type="ECO:0000256" key="2">
    <source>
        <dbReference type="SAM" id="SignalP"/>
    </source>
</evidence>
<feature type="domain" description="Fibronectin type-III" evidence="3">
    <location>
        <begin position="6"/>
        <end position="106"/>
    </location>
</feature>
<feature type="compositionally biased region" description="Polar residues" evidence="1">
    <location>
        <begin position="336"/>
        <end position="351"/>
    </location>
</feature>
<dbReference type="PANTHER" id="PTHR20859">
    <property type="entry name" value="INTERFERON/INTERLEUKIN RECEPTOR"/>
    <property type="match status" value="1"/>
</dbReference>
<dbReference type="AlphaFoldDB" id="A0A9D3PR36"/>
<dbReference type="SUPFAM" id="SSF49265">
    <property type="entry name" value="Fibronectin type III"/>
    <property type="match status" value="2"/>
</dbReference>
<name>A0A9D3PR36_MEGAT</name>
<comment type="caution">
    <text evidence="5">The sequence shown here is derived from an EMBL/GenBank/DDBJ whole genome shotgun (WGS) entry which is preliminary data.</text>
</comment>
<dbReference type="GO" id="GO:0004896">
    <property type="term" value="F:cytokine receptor activity"/>
    <property type="evidence" value="ECO:0007669"/>
    <property type="project" value="TreeGrafter"/>
</dbReference>
<dbReference type="InterPro" id="IPR013783">
    <property type="entry name" value="Ig-like_fold"/>
</dbReference>
<dbReference type="GO" id="GO:0005886">
    <property type="term" value="C:plasma membrane"/>
    <property type="evidence" value="ECO:0007669"/>
    <property type="project" value="TreeGrafter"/>
</dbReference>
<dbReference type="EMBL" id="JAFDVH010000015">
    <property type="protein sequence ID" value="KAG7463677.1"/>
    <property type="molecule type" value="Genomic_DNA"/>
</dbReference>
<feature type="compositionally biased region" description="Acidic residues" evidence="1">
    <location>
        <begin position="498"/>
        <end position="515"/>
    </location>
</feature>
<keyword evidence="6" id="KW-1185">Reference proteome</keyword>
<reference evidence="5" key="1">
    <citation type="submission" date="2021-01" db="EMBL/GenBank/DDBJ databases">
        <authorList>
            <person name="Zahm M."/>
            <person name="Roques C."/>
            <person name="Cabau C."/>
            <person name="Klopp C."/>
            <person name="Donnadieu C."/>
            <person name="Jouanno E."/>
            <person name="Lampietro C."/>
            <person name="Louis A."/>
            <person name="Herpin A."/>
            <person name="Echchiki A."/>
            <person name="Berthelot C."/>
            <person name="Parey E."/>
            <person name="Roest-Crollius H."/>
            <person name="Braasch I."/>
            <person name="Postlethwait J."/>
            <person name="Bobe J."/>
            <person name="Montfort J."/>
            <person name="Bouchez O."/>
            <person name="Begum T."/>
            <person name="Mejri S."/>
            <person name="Adams A."/>
            <person name="Chen W.-J."/>
            <person name="Guiguen Y."/>
        </authorList>
    </citation>
    <scope>NUCLEOTIDE SEQUENCE</scope>
    <source>
        <strain evidence="5">YG-15Mar2019-1</strain>
        <tissue evidence="5">Brain</tissue>
    </source>
</reference>
<feature type="chain" id="PRO_5039660175" evidence="2">
    <location>
        <begin position="20"/>
        <end position="521"/>
    </location>
</feature>
<organism evidence="5 6">
    <name type="scientific">Megalops atlanticus</name>
    <name type="common">Tarpon</name>
    <name type="synonym">Clupea gigantea</name>
    <dbReference type="NCBI Taxonomy" id="7932"/>
    <lineage>
        <taxon>Eukaryota</taxon>
        <taxon>Metazoa</taxon>
        <taxon>Chordata</taxon>
        <taxon>Craniata</taxon>
        <taxon>Vertebrata</taxon>
        <taxon>Euteleostomi</taxon>
        <taxon>Actinopterygii</taxon>
        <taxon>Neopterygii</taxon>
        <taxon>Teleostei</taxon>
        <taxon>Elopiformes</taxon>
        <taxon>Megalopidae</taxon>
        <taxon>Megalops</taxon>
    </lineage>
</organism>
<feature type="signal peptide" evidence="2">
    <location>
        <begin position="1"/>
        <end position="19"/>
    </location>
</feature>
<feature type="compositionally biased region" description="Basic and acidic residues" evidence="1">
    <location>
        <begin position="310"/>
        <end position="325"/>
    </location>
</feature>
<dbReference type="PANTHER" id="PTHR20859:SF53">
    <property type="entry name" value="INTERLEUKIN-22 RECEPTOR SUBUNIT ALPHA-1"/>
    <property type="match status" value="1"/>
</dbReference>
<dbReference type="Gene3D" id="2.60.40.10">
    <property type="entry name" value="Immunoglobulins"/>
    <property type="match status" value="1"/>
</dbReference>
<accession>A0A9D3PR36</accession>
<dbReference type="InterPro" id="IPR050650">
    <property type="entry name" value="Type-II_Cytokine-TF_Rcpt"/>
</dbReference>
<dbReference type="OrthoDB" id="10031784at2759"/>
<feature type="region of interest" description="Disordered" evidence="1">
    <location>
        <begin position="291"/>
        <end position="351"/>
    </location>
</feature>
<dbReference type="InterPro" id="IPR036116">
    <property type="entry name" value="FN3_sf"/>
</dbReference>
<protein>
    <submittedName>
        <fullName evidence="5">Uncharacterized protein</fullName>
    </submittedName>
</protein>
<evidence type="ECO:0000256" key="1">
    <source>
        <dbReference type="SAM" id="MobiDB-lite"/>
    </source>
</evidence>